<evidence type="ECO:0000313" key="2">
    <source>
        <dbReference type="EMBL" id="JAH42052.1"/>
    </source>
</evidence>
<feature type="signal peptide" evidence="1">
    <location>
        <begin position="1"/>
        <end position="17"/>
    </location>
</feature>
<reference evidence="2" key="2">
    <citation type="journal article" date="2015" name="Fish Shellfish Immunol.">
        <title>Early steps in the European eel (Anguilla anguilla)-Vibrio vulnificus interaction in the gills: Role of the RtxA13 toxin.</title>
        <authorList>
            <person name="Callol A."/>
            <person name="Pajuelo D."/>
            <person name="Ebbesson L."/>
            <person name="Teles M."/>
            <person name="MacKenzie S."/>
            <person name="Amaro C."/>
        </authorList>
    </citation>
    <scope>NUCLEOTIDE SEQUENCE</scope>
</reference>
<protein>
    <recommendedName>
        <fullName evidence="3">Secreted protein</fullName>
    </recommendedName>
</protein>
<organism evidence="2">
    <name type="scientific">Anguilla anguilla</name>
    <name type="common">European freshwater eel</name>
    <name type="synonym">Muraena anguilla</name>
    <dbReference type="NCBI Taxonomy" id="7936"/>
    <lineage>
        <taxon>Eukaryota</taxon>
        <taxon>Metazoa</taxon>
        <taxon>Chordata</taxon>
        <taxon>Craniata</taxon>
        <taxon>Vertebrata</taxon>
        <taxon>Euteleostomi</taxon>
        <taxon>Actinopterygii</taxon>
        <taxon>Neopterygii</taxon>
        <taxon>Teleostei</taxon>
        <taxon>Anguilliformes</taxon>
        <taxon>Anguillidae</taxon>
        <taxon>Anguilla</taxon>
    </lineage>
</organism>
<sequence>MLCVCLCVYLYLHVCERMCVSVFVCVSVCASVSVCACERGCECECQYCQISPGQISECVVRNQLKSSGRANRELGEYI</sequence>
<feature type="chain" id="PRO_5002432272" description="Secreted protein" evidence="1">
    <location>
        <begin position="18"/>
        <end position="78"/>
    </location>
</feature>
<evidence type="ECO:0000256" key="1">
    <source>
        <dbReference type="SAM" id="SignalP"/>
    </source>
</evidence>
<evidence type="ECO:0008006" key="3">
    <source>
        <dbReference type="Google" id="ProtNLM"/>
    </source>
</evidence>
<name>A0A0E9SLF1_ANGAN</name>
<dbReference type="AlphaFoldDB" id="A0A0E9SLF1"/>
<accession>A0A0E9SLF1</accession>
<dbReference type="EMBL" id="GBXM01066525">
    <property type="protein sequence ID" value="JAH42052.1"/>
    <property type="molecule type" value="Transcribed_RNA"/>
</dbReference>
<proteinExistence type="predicted"/>
<keyword evidence="1" id="KW-0732">Signal</keyword>
<reference evidence="2" key="1">
    <citation type="submission" date="2014-11" db="EMBL/GenBank/DDBJ databases">
        <authorList>
            <person name="Amaro Gonzalez C."/>
        </authorList>
    </citation>
    <scope>NUCLEOTIDE SEQUENCE</scope>
</reference>